<dbReference type="GO" id="GO:0005634">
    <property type="term" value="C:nucleus"/>
    <property type="evidence" value="ECO:0007669"/>
    <property type="project" value="TreeGrafter"/>
</dbReference>
<dbReference type="PANTHER" id="PTHR24345">
    <property type="entry name" value="SERINE/THREONINE-PROTEIN KINASE PLK"/>
    <property type="match status" value="1"/>
</dbReference>
<dbReference type="PANTHER" id="PTHR24345:SF91">
    <property type="entry name" value="SERINE_THREONINE-PROTEIN KINASE PLK4"/>
    <property type="match status" value="1"/>
</dbReference>
<dbReference type="AlphaFoldDB" id="A0A8B7Y3D4"/>
<dbReference type="PROSITE" id="PS50011">
    <property type="entry name" value="PROTEIN_KINASE_DOM"/>
    <property type="match status" value="1"/>
</dbReference>
<evidence type="ECO:0000256" key="16">
    <source>
        <dbReference type="ARBA" id="ARBA00048347"/>
    </source>
</evidence>
<keyword evidence="4" id="KW-0963">Cytoplasm</keyword>
<evidence type="ECO:0000256" key="6">
    <source>
        <dbReference type="ARBA" id="ARBA00022679"/>
    </source>
</evidence>
<dbReference type="PROSITE" id="PS50078">
    <property type="entry name" value="POLO_BOX"/>
    <property type="match status" value="1"/>
</dbReference>
<dbReference type="InterPro" id="IPR046437">
    <property type="entry name" value="Ser_Thr-PK_POLO_box_1_sf"/>
</dbReference>
<keyword evidence="6" id="KW-0808">Transferase</keyword>
<dbReference type="PROSITE" id="PS51985">
    <property type="entry name" value="CPB2"/>
    <property type="match status" value="1"/>
</dbReference>
<feature type="region of interest" description="Disordered" evidence="18">
    <location>
        <begin position="381"/>
        <end position="427"/>
    </location>
</feature>
<dbReference type="OMA" id="NIVERCH"/>
<dbReference type="InterPro" id="IPR033696">
    <property type="entry name" value="POLO_box_Plk4_C"/>
</dbReference>
<accession>A0A8B7Y3D4</accession>
<keyword evidence="5" id="KW-0723">Serine/threonine-protein kinase</keyword>
<feature type="domain" description="Protein kinase" evidence="19">
    <location>
        <begin position="33"/>
        <end position="286"/>
    </location>
</feature>
<dbReference type="CDD" id="cd13115">
    <property type="entry name" value="POLO_box_Plk4_2"/>
    <property type="match status" value="1"/>
</dbReference>
<evidence type="ECO:0000259" key="22">
    <source>
        <dbReference type="PROSITE" id="PS51985"/>
    </source>
</evidence>
<dbReference type="RefSeq" id="XP_022086411.1">
    <property type="nucleotide sequence ID" value="XM_022230719.1"/>
</dbReference>
<evidence type="ECO:0000256" key="3">
    <source>
        <dbReference type="ARBA" id="ARBA00020245"/>
    </source>
</evidence>
<gene>
    <name evidence="24" type="primary">LOC110976976</name>
</gene>
<dbReference type="GO" id="GO:0005814">
    <property type="term" value="C:centriole"/>
    <property type="evidence" value="ECO:0007669"/>
    <property type="project" value="UniProtKB-SubCell"/>
</dbReference>
<evidence type="ECO:0000256" key="17">
    <source>
        <dbReference type="PROSITE-ProRule" id="PRU10141"/>
    </source>
</evidence>
<dbReference type="FunFam" id="3.30.200.20:FF:000221">
    <property type="entry name" value="Putative serine/threonine-protein kinase PLK4"/>
    <property type="match status" value="1"/>
</dbReference>
<comment type="subcellular location">
    <subcellularLocation>
        <location evidence="1">Cytoplasm</location>
        <location evidence="1">Cytoskeleton</location>
        <location evidence="1">Microtubule organizing center</location>
        <location evidence="1">Centrosome</location>
        <location evidence="1">Centriole</location>
    </subcellularLocation>
</comment>
<evidence type="ECO:0000256" key="10">
    <source>
        <dbReference type="ARBA" id="ARBA00022843"/>
    </source>
</evidence>
<dbReference type="FunFam" id="2.40.50.930:FF:000001">
    <property type="entry name" value="Serine/threonine-protein kinase PLK4"/>
    <property type="match status" value="1"/>
</dbReference>
<dbReference type="PROSITE" id="PS00109">
    <property type="entry name" value="PROTEIN_KINASE_TYR"/>
    <property type="match status" value="1"/>
</dbReference>
<feature type="binding site" evidence="17">
    <location>
        <position position="62"/>
    </location>
    <ligand>
        <name>ATP</name>
        <dbReference type="ChEBI" id="CHEBI:30616"/>
    </ligand>
</feature>
<dbReference type="Gene3D" id="2.40.50.930">
    <property type="match status" value="1"/>
</dbReference>
<feature type="compositionally biased region" description="Polar residues" evidence="18">
    <location>
        <begin position="488"/>
        <end position="498"/>
    </location>
</feature>
<keyword evidence="8" id="KW-0418">Kinase</keyword>
<dbReference type="Gene3D" id="3.30.1120.130">
    <property type="match status" value="1"/>
</dbReference>
<feature type="region of interest" description="Disordered" evidence="18">
    <location>
        <begin position="441"/>
        <end position="545"/>
    </location>
</feature>
<dbReference type="Gene3D" id="1.10.510.10">
    <property type="entry name" value="Transferase(Phosphotransferase) domain 1"/>
    <property type="match status" value="1"/>
</dbReference>
<dbReference type="InterPro" id="IPR000959">
    <property type="entry name" value="POLO_box_dom"/>
</dbReference>
<dbReference type="InterPro" id="IPR011009">
    <property type="entry name" value="Kinase-like_dom_sf"/>
</dbReference>
<dbReference type="PROSITE" id="PS51984">
    <property type="entry name" value="CPB1"/>
    <property type="match status" value="1"/>
</dbReference>
<organism evidence="23 24">
    <name type="scientific">Acanthaster planci</name>
    <name type="common">Crown-of-thorns starfish</name>
    <dbReference type="NCBI Taxonomy" id="133434"/>
    <lineage>
        <taxon>Eukaryota</taxon>
        <taxon>Metazoa</taxon>
        <taxon>Echinodermata</taxon>
        <taxon>Eleutherozoa</taxon>
        <taxon>Asterozoa</taxon>
        <taxon>Asteroidea</taxon>
        <taxon>Valvatacea</taxon>
        <taxon>Valvatida</taxon>
        <taxon>Acanthasteridae</taxon>
        <taxon>Acanthaster</taxon>
    </lineage>
</organism>
<dbReference type="SUPFAM" id="SSF82615">
    <property type="entry name" value="Polo-box domain"/>
    <property type="match status" value="1"/>
</dbReference>
<dbReference type="InterPro" id="IPR017441">
    <property type="entry name" value="Protein_kinase_ATP_BS"/>
</dbReference>
<keyword evidence="9 17" id="KW-0067">ATP-binding</keyword>
<feature type="compositionally biased region" description="Basic and acidic residues" evidence="18">
    <location>
        <begin position="615"/>
        <end position="632"/>
    </location>
</feature>
<feature type="compositionally biased region" description="Basic and acidic residues" evidence="18">
    <location>
        <begin position="692"/>
        <end position="703"/>
    </location>
</feature>
<dbReference type="FunFam" id="1.10.510.10:FF:000576">
    <property type="entry name" value="Serine/threonine-protein kinase PLK4"/>
    <property type="match status" value="1"/>
</dbReference>
<dbReference type="InterPro" id="IPR008266">
    <property type="entry name" value="Tyr_kinase_AS"/>
</dbReference>
<dbReference type="InterPro" id="IPR033699">
    <property type="entry name" value="POLO_box_Plk4_1"/>
</dbReference>
<feature type="domain" description="Cryptic POLO box 1 (CPB1)" evidence="21">
    <location>
        <begin position="724"/>
        <end position="838"/>
    </location>
</feature>
<sequence length="1107" mass="123418">MPVRTVHRLPSNLEYRMTSRSLNSGMGESIKDYQVMNLLGKGGFACVYSAKATNTGQEVAIKMIDKKMMQAAGMVGRVRNEVEIQCQLKHPSILELYSYFEDNNYVYLVLEMCHNGEMNRYLKTHNKVLTEEEARHCLKEIVLGMLYLHSHGILHRDLTLANILLTKDMHCKIADFGLAAKLNMPNEKHYTMCGTPNYISPEIATRSAHGLESDVWSLGCMLYTFLAGRPPFDTEAVKSTLNKVVLADYVMPEKISAEAKDLILKLLRKNPDERISLSGVLDHPFMTKSPLINHHMVQDGQTAKQRHIESSVDSGLATMATLSTATTFPSRLSSRSRPIKALPLPNLTPLVSQEEGLGGTKGHASDFNSCRVQEGYSEARWRGNQYDRHPPSPPVRDRAGFKKNSVCDDQSGSVSSTTSRQNSCMDSVGTEGYKHQLLQDAKSSYHSNHRSQSVDGNNKSSSFLAGVHHSQHSELSDWTDARHHRQAVPNSSQPNRTPLATRDDNGHEFGRHNMNDNHWTHVSDSSREHRSDRSSVDKSDRFCGKKGSNFRIGSSAFVGMGSKEHSASEEQLFLRKSSDPKQSEDAYRNKEYYKKRTGDLQTEPIEYRTNSLGSRDTKQDSDEKRMKWDSHQSHQGTTTGVKNHQTDCSPDQSGCLMYDAGKARHAKHRRKEDIENTNLQKSRPTPSTSLGDSHRREQSTSEVKRRHTQKHEKREQRDDNDGKSLVELTAPLNARRLRPIRQRTRNAVVSILDSGEVCLEFLKSKEGRDRVVEVCRISEDGMQITLYHPNGGKGFPVADAPPSPPQDHTTLYTYHDLPTKYWRKYQYAAKFVQLVRSKTPKVTLYTKEAKCMLMENSPGADFEACFYEGTKLHLLGHTLQITDSCSKATSVDVSDGYQAIPADTQTKVDHMHDVHRQCLELEAAIAGMESVKGHGPYFPIIICRKPTSSGASVMADKTIQNSKPGAPPVTTVTSPSVPPPVSASVCSYDGTVFSMKSEAPNTALSKPTHGSKASSKRVRDCSPPSQQNILKSTFVPNVGWASQMATGEMWVQYNDGTQIIVGASVLSVKFIDAQGNILQYGPTDKLPDSVKSKLAQLSAIIEMFVSK</sequence>
<dbReference type="Gene3D" id="3.30.1120.120">
    <property type="match status" value="1"/>
</dbReference>
<dbReference type="OrthoDB" id="10004143at2759"/>
<evidence type="ECO:0000259" key="21">
    <source>
        <dbReference type="PROSITE" id="PS51984"/>
    </source>
</evidence>
<feature type="compositionally biased region" description="Basic and acidic residues" evidence="18">
    <location>
        <begin position="501"/>
        <end position="543"/>
    </location>
</feature>
<keyword evidence="23" id="KW-1185">Reference proteome</keyword>
<evidence type="ECO:0000256" key="14">
    <source>
        <dbReference type="ARBA" id="ARBA00030924"/>
    </source>
</evidence>
<keyword evidence="7 17" id="KW-0547">Nucleotide-binding</keyword>
<feature type="compositionally biased region" description="Polar residues" evidence="18">
    <location>
        <begin position="633"/>
        <end position="652"/>
    </location>
</feature>
<dbReference type="CDD" id="cd13114">
    <property type="entry name" value="POLO_box_Plk4_1"/>
    <property type="match status" value="1"/>
</dbReference>
<protein>
    <recommendedName>
        <fullName evidence="3">Serine/threonine-protein kinase PLK4</fullName>
        <ecNumber evidence="2">2.7.11.21</ecNumber>
    </recommendedName>
    <alternativeName>
        <fullName evidence="12">Polo-like kinase 4</fullName>
    </alternativeName>
    <alternativeName>
        <fullName evidence="13 14">Serine/threonine-protein kinase SAK</fullName>
    </alternativeName>
</protein>
<name>A0A8B7Y3D4_ACAPL</name>
<evidence type="ECO:0000313" key="23">
    <source>
        <dbReference type="Proteomes" id="UP000694845"/>
    </source>
</evidence>
<evidence type="ECO:0000256" key="13">
    <source>
        <dbReference type="ARBA" id="ARBA00030429"/>
    </source>
</evidence>
<comment type="catalytic activity">
    <reaction evidence="16">
        <text>L-seryl-[protein] + ATP = O-phospho-L-seryl-[protein] + ADP + H(+)</text>
        <dbReference type="Rhea" id="RHEA:17989"/>
        <dbReference type="Rhea" id="RHEA-COMP:9863"/>
        <dbReference type="Rhea" id="RHEA-COMP:11604"/>
        <dbReference type="ChEBI" id="CHEBI:15378"/>
        <dbReference type="ChEBI" id="CHEBI:29999"/>
        <dbReference type="ChEBI" id="CHEBI:30616"/>
        <dbReference type="ChEBI" id="CHEBI:83421"/>
        <dbReference type="ChEBI" id="CHEBI:456216"/>
        <dbReference type="EC" id="2.7.11.21"/>
    </reaction>
</comment>
<evidence type="ECO:0000256" key="7">
    <source>
        <dbReference type="ARBA" id="ARBA00022741"/>
    </source>
</evidence>
<dbReference type="GO" id="GO:0005524">
    <property type="term" value="F:ATP binding"/>
    <property type="evidence" value="ECO:0007669"/>
    <property type="project" value="UniProtKB-UniRule"/>
</dbReference>
<evidence type="ECO:0000256" key="18">
    <source>
        <dbReference type="SAM" id="MobiDB-lite"/>
    </source>
</evidence>
<feature type="domain" description="Cryptic POLO box 2 (CPB2)" evidence="22">
    <location>
        <begin position="839"/>
        <end position="952"/>
    </location>
</feature>
<evidence type="ECO:0000256" key="9">
    <source>
        <dbReference type="ARBA" id="ARBA00022840"/>
    </source>
</evidence>
<evidence type="ECO:0000256" key="2">
    <source>
        <dbReference type="ARBA" id="ARBA00012424"/>
    </source>
</evidence>
<dbReference type="InterPro" id="IPR000719">
    <property type="entry name" value="Prot_kinase_dom"/>
</dbReference>
<evidence type="ECO:0000256" key="5">
    <source>
        <dbReference type="ARBA" id="ARBA00022527"/>
    </source>
</evidence>
<evidence type="ECO:0000256" key="8">
    <source>
        <dbReference type="ARBA" id="ARBA00022777"/>
    </source>
</evidence>
<dbReference type="CDD" id="cd13116">
    <property type="entry name" value="POLO_box_Plk4_3"/>
    <property type="match status" value="1"/>
</dbReference>
<dbReference type="GO" id="GO:0004674">
    <property type="term" value="F:protein serine/threonine kinase activity"/>
    <property type="evidence" value="ECO:0007669"/>
    <property type="project" value="UniProtKB-KW"/>
</dbReference>
<keyword evidence="10" id="KW-0832">Ubl conjugation</keyword>
<feature type="region of interest" description="Disordered" evidence="18">
    <location>
        <begin position="999"/>
        <end position="1026"/>
    </location>
</feature>
<reference evidence="24" key="1">
    <citation type="submission" date="2025-08" db="UniProtKB">
        <authorList>
            <consortium name="RefSeq"/>
        </authorList>
    </citation>
    <scope>IDENTIFICATION</scope>
</reference>
<dbReference type="KEGG" id="aplc:110976976"/>
<feature type="compositionally biased region" description="Basic and acidic residues" evidence="18">
    <location>
        <begin position="471"/>
        <end position="481"/>
    </location>
</feature>
<feature type="compositionally biased region" description="Basic and acidic residues" evidence="18">
    <location>
        <begin position="712"/>
        <end position="724"/>
    </location>
</feature>
<feature type="region of interest" description="Disordered" evidence="18">
    <location>
        <begin position="568"/>
        <end position="727"/>
    </location>
</feature>
<evidence type="ECO:0000313" key="24">
    <source>
        <dbReference type="RefSeq" id="XP_022086411.1"/>
    </source>
</evidence>
<dbReference type="PROSITE" id="PS00107">
    <property type="entry name" value="PROTEIN_KINASE_ATP"/>
    <property type="match status" value="1"/>
</dbReference>
<evidence type="ECO:0000256" key="4">
    <source>
        <dbReference type="ARBA" id="ARBA00022490"/>
    </source>
</evidence>
<evidence type="ECO:0000256" key="1">
    <source>
        <dbReference type="ARBA" id="ARBA00004114"/>
    </source>
</evidence>
<evidence type="ECO:0000256" key="11">
    <source>
        <dbReference type="ARBA" id="ARBA00023212"/>
    </source>
</evidence>
<dbReference type="Pfam" id="PF18190">
    <property type="entry name" value="Plk4_PB1"/>
    <property type="match status" value="1"/>
</dbReference>
<dbReference type="GeneID" id="110976976"/>
<dbReference type="Proteomes" id="UP000694845">
    <property type="component" value="Unplaced"/>
</dbReference>
<feature type="compositionally biased region" description="Polar residues" evidence="18">
    <location>
        <begin position="676"/>
        <end position="691"/>
    </location>
</feature>
<feature type="domain" description="POLO box" evidence="20">
    <location>
        <begin position="1028"/>
        <end position="1106"/>
    </location>
</feature>
<dbReference type="Pfam" id="PF00069">
    <property type="entry name" value="Pkinase"/>
    <property type="match status" value="1"/>
</dbReference>
<evidence type="ECO:0000259" key="19">
    <source>
        <dbReference type="PROSITE" id="PS50011"/>
    </source>
</evidence>
<comment type="catalytic activity">
    <reaction evidence="15">
        <text>L-threonyl-[protein] + ATP = O-phospho-L-threonyl-[protein] + ADP + H(+)</text>
        <dbReference type="Rhea" id="RHEA:46608"/>
        <dbReference type="Rhea" id="RHEA-COMP:11060"/>
        <dbReference type="Rhea" id="RHEA-COMP:11605"/>
        <dbReference type="ChEBI" id="CHEBI:15378"/>
        <dbReference type="ChEBI" id="CHEBI:30013"/>
        <dbReference type="ChEBI" id="CHEBI:30616"/>
        <dbReference type="ChEBI" id="CHEBI:61977"/>
        <dbReference type="ChEBI" id="CHEBI:456216"/>
        <dbReference type="EC" id="2.7.11.21"/>
    </reaction>
</comment>
<dbReference type="Pfam" id="PF18409">
    <property type="entry name" value="Plk4_PB2"/>
    <property type="match status" value="1"/>
</dbReference>
<dbReference type="FunFam" id="3.30.1120.120:FF:000001">
    <property type="entry name" value="serine/threonine-protein kinase PLK4 isoform X2"/>
    <property type="match status" value="1"/>
</dbReference>
<dbReference type="InterPro" id="IPR033698">
    <property type="entry name" value="POLO_box_Plk4_2"/>
</dbReference>
<keyword evidence="11" id="KW-0206">Cytoskeleton</keyword>
<dbReference type="EC" id="2.7.11.21" evidence="2"/>
<proteinExistence type="predicted"/>
<evidence type="ECO:0000256" key="15">
    <source>
        <dbReference type="ARBA" id="ARBA00047802"/>
    </source>
</evidence>
<feature type="compositionally biased region" description="Basic and acidic residues" evidence="18">
    <location>
        <begin position="381"/>
        <end position="400"/>
    </location>
</feature>
<evidence type="ECO:0000256" key="12">
    <source>
        <dbReference type="ARBA" id="ARBA00030332"/>
    </source>
</evidence>
<feature type="compositionally biased region" description="Polar residues" evidence="18">
    <location>
        <begin position="407"/>
        <end position="425"/>
    </location>
</feature>
<feature type="compositionally biased region" description="Basic and acidic residues" evidence="18">
    <location>
        <begin position="568"/>
        <end position="598"/>
    </location>
</feature>
<evidence type="ECO:0000259" key="20">
    <source>
        <dbReference type="PROSITE" id="PS50078"/>
    </source>
</evidence>
<dbReference type="InterPro" id="IPR047108">
    <property type="entry name" value="Plk4-like_POLO_box_2_sf"/>
</dbReference>
<dbReference type="SUPFAM" id="SSF56112">
    <property type="entry name" value="Protein kinase-like (PK-like)"/>
    <property type="match status" value="1"/>
</dbReference>
<feature type="compositionally biased region" description="Polar residues" evidence="18">
    <location>
        <begin position="441"/>
        <end position="463"/>
    </location>
</feature>